<keyword evidence="2" id="KW-1185">Reference proteome</keyword>
<protein>
    <submittedName>
        <fullName evidence="1">Uncharacterized protein</fullName>
    </submittedName>
</protein>
<dbReference type="AlphaFoldDB" id="A0A8S0RMJ1"/>
<accession>A0A8S0RMJ1</accession>
<dbReference type="Proteomes" id="UP000594638">
    <property type="component" value="Unassembled WGS sequence"/>
</dbReference>
<dbReference type="Gramene" id="OE9A005579T1">
    <property type="protein sequence ID" value="OE9A005579C1"/>
    <property type="gene ID" value="OE9A005579"/>
</dbReference>
<sequence length="98" mass="10811">MFDFDGMASGDKGGRVTGVGTVRSDRSLLCVVSVGLLWRSLAVLEVEYFVGVCIGIDVVSIGERRGRMEMIRAVDEMQPDLGWWGCRHRYRSAIATAN</sequence>
<dbReference type="EMBL" id="CACTIH010003660">
    <property type="protein sequence ID" value="CAA2980986.1"/>
    <property type="molecule type" value="Genomic_DNA"/>
</dbReference>
<reference evidence="1 2" key="1">
    <citation type="submission" date="2019-12" db="EMBL/GenBank/DDBJ databases">
        <authorList>
            <person name="Alioto T."/>
            <person name="Alioto T."/>
            <person name="Gomez Garrido J."/>
        </authorList>
    </citation>
    <scope>NUCLEOTIDE SEQUENCE [LARGE SCALE GENOMIC DNA]</scope>
</reference>
<organism evidence="1 2">
    <name type="scientific">Olea europaea subsp. europaea</name>
    <dbReference type="NCBI Taxonomy" id="158383"/>
    <lineage>
        <taxon>Eukaryota</taxon>
        <taxon>Viridiplantae</taxon>
        <taxon>Streptophyta</taxon>
        <taxon>Embryophyta</taxon>
        <taxon>Tracheophyta</taxon>
        <taxon>Spermatophyta</taxon>
        <taxon>Magnoliopsida</taxon>
        <taxon>eudicotyledons</taxon>
        <taxon>Gunneridae</taxon>
        <taxon>Pentapetalae</taxon>
        <taxon>asterids</taxon>
        <taxon>lamiids</taxon>
        <taxon>Lamiales</taxon>
        <taxon>Oleaceae</taxon>
        <taxon>Oleeae</taxon>
        <taxon>Olea</taxon>
    </lineage>
</organism>
<gene>
    <name evidence="1" type="ORF">OLEA9_A005579</name>
</gene>
<proteinExistence type="predicted"/>
<comment type="caution">
    <text evidence="1">The sequence shown here is derived from an EMBL/GenBank/DDBJ whole genome shotgun (WGS) entry which is preliminary data.</text>
</comment>
<evidence type="ECO:0000313" key="1">
    <source>
        <dbReference type="EMBL" id="CAA2980986.1"/>
    </source>
</evidence>
<evidence type="ECO:0000313" key="2">
    <source>
        <dbReference type="Proteomes" id="UP000594638"/>
    </source>
</evidence>
<name>A0A8S0RMJ1_OLEEU</name>